<protein>
    <submittedName>
        <fullName evidence="1">Uncharacterized protein</fullName>
    </submittedName>
</protein>
<evidence type="ECO:0000313" key="1">
    <source>
        <dbReference type="EMBL" id="ACL16516.1"/>
    </source>
</evidence>
<dbReference type="AlphaFoldDB" id="B8GHB1"/>
<dbReference type="KEGG" id="mpl:Mpal_1174"/>
<reference evidence="1 2" key="1">
    <citation type="journal article" date="2015" name="Genome Announc.">
        <title>Complete Genome Sequence of Methanosphaerula palustris E1-9CT, a Hydrogenotrophic Methanogen Isolated from a Minerotrophic Fen Peatland.</title>
        <authorList>
            <person name="Cadillo-Quiroz H."/>
            <person name="Browne P."/>
            <person name="Kyrpides N."/>
            <person name="Woyke T."/>
            <person name="Goodwin L."/>
            <person name="Detter C."/>
            <person name="Yavitt J.B."/>
            <person name="Zinder S.H."/>
        </authorList>
    </citation>
    <scope>NUCLEOTIDE SEQUENCE [LARGE SCALE GENOMIC DNA]</scope>
    <source>
        <strain evidence="2">ATCC BAA-1556 / DSM 19958 / E1-9c</strain>
    </source>
</reference>
<dbReference type="EMBL" id="CP001338">
    <property type="protein sequence ID" value="ACL16516.1"/>
    <property type="molecule type" value="Genomic_DNA"/>
</dbReference>
<accession>B8GHB1</accession>
<evidence type="ECO:0000313" key="2">
    <source>
        <dbReference type="Proteomes" id="UP000002457"/>
    </source>
</evidence>
<dbReference type="STRING" id="521011.Mpal_1174"/>
<proteinExistence type="predicted"/>
<name>B8GHB1_METPE</name>
<gene>
    <name evidence="1" type="ordered locus">Mpal_1174</name>
</gene>
<organism evidence="1 2">
    <name type="scientific">Methanosphaerula palustris (strain ATCC BAA-1556 / DSM 19958 / E1-9c)</name>
    <dbReference type="NCBI Taxonomy" id="521011"/>
    <lineage>
        <taxon>Archaea</taxon>
        <taxon>Methanobacteriati</taxon>
        <taxon>Methanobacteriota</taxon>
        <taxon>Stenosarchaea group</taxon>
        <taxon>Methanomicrobia</taxon>
        <taxon>Methanomicrobiales</taxon>
        <taxon>Methanoregulaceae</taxon>
        <taxon>Methanosphaerula</taxon>
    </lineage>
</organism>
<sequence length="76" mass="8905">MREVNHLQNKEEFLPCILLRLSQIFFFPLGEFQYHHSSNIGKSPCLYEIDIFQKMPHGALHKFFNAPAPITFTIVN</sequence>
<dbReference type="HOGENOM" id="CLU_2645953_0_0_2"/>
<dbReference type="Proteomes" id="UP000002457">
    <property type="component" value="Chromosome"/>
</dbReference>
<keyword evidence="2" id="KW-1185">Reference proteome</keyword>